<dbReference type="Proteomes" id="UP001151760">
    <property type="component" value="Unassembled WGS sequence"/>
</dbReference>
<reference evidence="1" key="1">
    <citation type="journal article" date="2022" name="Int. J. Mol. Sci.">
        <title>Draft Genome of Tanacetum Coccineum: Genomic Comparison of Closely Related Tanacetum-Family Plants.</title>
        <authorList>
            <person name="Yamashiro T."/>
            <person name="Shiraishi A."/>
            <person name="Nakayama K."/>
            <person name="Satake H."/>
        </authorList>
    </citation>
    <scope>NUCLEOTIDE SEQUENCE</scope>
</reference>
<organism evidence="1 2">
    <name type="scientific">Tanacetum coccineum</name>
    <dbReference type="NCBI Taxonomy" id="301880"/>
    <lineage>
        <taxon>Eukaryota</taxon>
        <taxon>Viridiplantae</taxon>
        <taxon>Streptophyta</taxon>
        <taxon>Embryophyta</taxon>
        <taxon>Tracheophyta</taxon>
        <taxon>Spermatophyta</taxon>
        <taxon>Magnoliopsida</taxon>
        <taxon>eudicotyledons</taxon>
        <taxon>Gunneridae</taxon>
        <taxon>Pentapetalae</taxon>
        <taxon>asterids</taxon>
        <taxon>campanulids</taxon>
        <taxon>Asterales</taxon>
        <taxon>Asteraceae</taxon>
        <taxon>Asteroideae</taxon>
        <taxon>Anthemideae</taxon>
        <taxon>Anthemidinae</taxon>
        <taxon>Tanacetum</taxon>
    </lineage>
</organism>
<dbReference type="EMBL" id="BQNB010021023">
    <property type="protein sequence ID" value="GJU02061.1"/>
    <property type="molecule type" value="Genomic_DNA"/>
</dbReference>
<protein>
    <submittedName>
        <fullName evidence="1">Uncharacterized protein</fullName>
    </submittedName>
</protein>
<keyword evidence="2" id="KW-1185">Reference proteome</keyword>
<accession>A0ABQ5IQJ2</accession>
<evidence type="ECO:0000313" key="2">
    <source>
        <dbReference type="Proteomes" id="UP001151760"/>
    </source>
</evidence>
<sequence length="103" mass="11677">MHIIKRGENGLLEAEMWTVPKTDMLSFTVLEYKVVTIRHYGPSDASTTSYPLQEHQSDTQVITVKMEILLEPTSNKLMVDPQGFEGYLKMEVKVPDSSCLKDS</sequence>
<reference evidence="1" key="2">
    <citation type="submission" date="2022-01" db="EMBL/GenBank/DDBJ databases">
        <authorList>
            <person name="Yamashiro T."/>
            <person name="Shiraishi A."/>
            <person name="Satake H."/>
            <person name="Nakayama K."/>
        </authorList>
    </citation>
    <scope>NUCLEOTIDE SEQUENCE</scope>
</reference>
<proteinExistence type="predicted"/>
<evidence type="ECO:0000313" key="1">
    <source>
        <dbReference type="EMBL" id="GJU02061.1"/>
    </source>
</evidence>
<name>A0ABQ5IQJ2_9ASTR</name>
<comment type="caution">
    <text evidence="1">The sequence shown here is derived from an EMBL/GenBank/DDBJ whole genome shotgun (WGS) entry which is preliminary data.</text>
</comment>
<gene>
    <name evidence="1" type="ORF">Tco_1112399</name>
</gene>